<dbReference type="NCBIfam" id="NF006244">
    <property type="entry name" value="PRK08382.1"/>
    <property type="match status" value="1"/>
</dbReference>
<organism evidence="7">
    <name type="scientific">Thermococcus litoralis</name>
    <dbReference type="NCBI Taxonomy" id="2265"/>
    <lineage>
        <taxon>Archaea</taxon>
        <taxon>Methanobacteriati</taxon>
        <taxon>Methanobacteriota</taxon>
        <taxon>Thermococci</taxon>
        <taxon>Thermococcales</taxon>
        <taxon>Thermococcaceae</taxon>
        <taxon>Thermococcus</taxon>
    </lineage>
</organism>
<keyword evidence="4 6" id="KW-1133">Transmembrane helix</keyword>
<dbReference type="GO" id="GO:0005886">
    <property type="term" value="C:plasma membrane"/>
    <property type="evidence" value="ECO:0007669"/>
    <property type="project" value="UniProtKB-SubCell"/>
</dbReference>
<name>A0A7C5NZY7_THELI</name>
<dbReference type="PANTHER" id="PTHR34584">
    <property type="entry name" value="NA(+)/H(+) ANTIPORTER SUBUNIT E1"/>
    <property type="match status" value="1"/>
</dbReference>
<evidence type="ECO:0000313" key="7">
    <source>
        <dbReference type="EMBL" id="HHI00948.1"/>
    </source>
</evidence>
<evidence type="ECO:0000256" key="4">
    <source>
        <dbReference type="ARBA" id="ARBA00022989"/>
    </source>
</evidence>
<comment type="subcellular location">
    <subcellularLocation>
        <location evidence="1">Cell membrane</location>
        <topology evidence="1">Multi-pass membrane protein</topology>
    </subcellularLocation>
</comment>
<reference evidence="7" key="1">
    <citation type="journal article" date="2020" name="mSystems">
        <title>Genome- and Community-Level Interaction Insights into Carbon Utilization and Element Cycling Functions of Hydrothermarchaeota in Hydrothermal Sediment.</title>
        <authorList>
            <person name="Zhou Z."/>
            <person name="Liu Y."/>
            <person name="Xu W."/>
            <person name="Pan J."/>
            <person name="Luo Z.H."/>
            <person name="Li M."/>
        </authorList>
    </citation>
    <scope>NUCLEOTIDE SEQUENCE [LARGE SCALE GENOMIC DNA]</scope>
    <source>
        <strain evidence="7">HyVt-93</strain>
    </source>
</reference>
<evidence type="ECO:0000256" key="2">
    <source>
        <dbReference type="ARBA" id="ARBA00022475"/>
    </source>
</evidence>
<evidence type="ECO:0000256" key="5">
    <source>
        <dbReference type="ARBA" id="ARBA00023136"/>
    </source>
</evidence>
<dbReference type="AlphaFoldDB" id="A0A7C5NZY7"/>
<proteinExistence type="predicted"/>
<sequence>MSRVPFYLRERLDEIRQRVLFEAYEAQKLPKWEQIILTWITLFSFWIVISGNTRIENLFIGGITTLVISLLMYEMLTDDIRQSGHIIEKILYISFFAIPQYLFIMAFRLIESNFKVAKHALLMDINPGIVKIKTDLHSDTGITILANSITLTPGTLTLDVNKKLGETYLYVHWISVETLNREIAGEKIKGDIERWLKKIFW</sequence>
<feature type="transmembrane region" description="Helical" evidence="6">
    <location>
        <begin position="35"/>
        <end position="52"/>
    </location>
</feature>
<dbReference type="Proteomes" id="UP000886217">
    <property type="component" value="Unassembled WGS sequence"/>
</dbReference>
<dbReference type="Pfam" id="PF01899">
    <property type="entry name" value="MNHE"/>
    <property type="match status" value="1"/>
</dbReference>
<keyword evidence="3 6" id="KW-0812">Transmembrane</keyword>
<dbReference type="InterPro" id="IPR002758">
    <property type="entry name" value="Cation_antiport_E"/>
</dbReference>
<dbReference type="PIRSF" id="PIRSF019239">
    <property type="entry name" value="MrpE"/>
    <property type="match status" value="1"/>
</dbReference>
<keyword evidence="2" id="KW-1003">Cell membrane</keyword>
<gene>
    <name evidence="7" type="ORF">ENL40_05715</name>
</gene>
<keyword evidence="5 6" id="KW-0472">Membrane</keyword>
<dbReference type="GO" id="GO:0008324">
    <property type="term" value="F:monoatomic cation transmembrane transporter activity"/>
    <property type="evidence" value="ECO:0007669"/>
    <property type="project" value="InterPro"/>
</dbReference>
<dbReference type="PANTHER" id="PTHR34584:SF1">
    <property type="entry name" value="NA(+)_H(+) ANTIPORTER SUBUNIT E1"/>
    <property type="match status" value="1"/>
</dbReference>
<protein>
    <submittedName>
        <fullName evidence="7">Cation:proton antiporter</fullName>
    </submittedName>
</protein>
<feature type="transmembrane region" description="Helical" evidence="6">
    <location>
        <begin position="89"/>
        <end position="110"/>
    </location>
</feature>
<dbReference type="EMBL" id="DRTU01000236">
    <property type="protein sequence ID" value="HHI00948.1"/>
    <property type="molecule type" value="Genomic_DNA"/>
</dbReference>
<accession>A0A7C5NZY7</accession>
<evidence type="ECO:0000256" key="6">
    <source>
        <dbReference type="SAM" id="Phobius"/>
    </source>
</evidence>
<evidence type="ECO:0000256" key="3">
    <source>
        <dbReference type="ARBA" id="ARBA00022692"/>
    </source>
</evidence>
<evidence type="ECO:0000256" key="1">
    <source>
        <dbReference type="ARBA" id="ARBA00004651"/>
    </source>
</evidence>
<feature type="transmembrane region" description="Helical" evidence="6">
    <location>
        <begin position="58"/>
        <end position="77"/>
    </location>
</feature>
<comment type="caution">
    <text evidence="7">The sequence shown here is derived from an EMBL/GenBank/DDBJ whole genome shotgun (WGS) entry which is preliminary data.</text>
</comment>